<accession>A0A4Y2BJB5</accession>
<proteinExistence type="predicted"/>
<protein>
    <submittedName>
        <fullName evidence="1">Uncharacterized protein</fullName>
    </submittedName>
</protein>
<dbReference type="AlphaFoldDB" id="A0A4Y2BJB5"/>
<dbReference type="Proteomes" id="UP000499080">
    <property type="component" value="Unassembled WGS sequence"/>
</dbReference>
<dbReference type="EMBL" id="BGPR01000081">
    <property type="protein sequence ID" value="GBL91689.1"/>
    <property type="molecule type" value="Genomic_DNA"/>
</dbReference>
<keyword evidence="2" id="KW-1185">Reference proteome</keyword>
<name>A0A4Y2BJB5_ARAVE</name>
<evidence type="ECO:0000313" key="2">
    <source>
        <dbReference type="Proteomes" id="UP000499080"/>
    </source>
</evidence>
<comment type="caution">
    <text evidence="1">The sequence shown here is derived from an EMBL/GenBank/DDBJ whole genome shotgun (WGS) entry which is preliminary data.</text>
</comment>
<reference evidence="1 2" key="1">
    <citation type="journal article" date="2019" name="Sci. Rep.">
        <title>Orb-weaving spider Araneus ventricosus genome elucidates the spidroin gene catalogue.</title>
        <authorList>
            <person name="Kono N."/>
            <person name="Nakamura H."/>
            <person name="Ohtoshi R."/>
            <person name="Moran D.A.P."/>
            <person name="Shinohara A."/>
            <person name="Yoshida Y."/>
            <person name="Fujiwara M."/>
            <person name="Mori M."/>
            <person name="Tomita M."/>
            <person name="Arakawa K."/>
        </authorList>
    </citation>
    <scope>NUCLEOTIDE SEQUENCE [LARGE SCALE GENOMIC DNA]</scope>
</reference>
<organism evidence="1 2">
    <name type="scientific">Araneus ventricosus</name>
    <name type="common">Orbweaver spider</name>
    <name type="synonym">Epeira ventricosa</name>
    <dbReference type="NCBI Taxonomy" id="182803"/>
    <lineage>
        <taxon>Eukaryota</taxon>
        <taxon>Metazoa</taxon>
        <taxon>Ecdysozoa</taxon>
        <taxon>Arthropoda</taxon>
        <taxon>Chelicerata</taxon>
        <taxon>Arachnida</taxon>
        <taxon>Araneae</taxon>
        <taxon>Araneomorphae</taxon>
        <taxon>Entelegynae</taxon>
        <taxon>Araneoidea</taxon>
        <taxon>Araneidae</taxon>
        <taxon>Araneus</taxon>
    </lineage>
</organism>
<sequence length="99" mass="11242">MWCGNLGRGYQIRCRPHHLTAVPKIILVLFLTKLIFLMRAVEAGDQRVTCSGFRRRSAIYAGLMHGKYARVKCPPSDMGVRKEGCWLMCHLHLLTAVQS</sequence>
<evidence type="ECO:0000313" key="1">
    <source>
        <dbReference type="EMBL" id="GBL91689.1"/>
    </source>
</evidence>
<gene>
    <name evidence="1" type="ORF">AVEN_71339_1</name>
</gene>